<dbReference type="EMBL" id="CP093443">
    <property type="protein sequence ID" value="UVI34769.1"/>
    <property type="molecule type" value="Genomic_DNA"/>
</dbReference>
<feature type="region of interest" description="Disordered" evidence="1">
    <location>
        <begin position="1"/>
        <end position="20"/>
    </location>
</feature>
<protein>
    <submittedName>
        <fullName evidence="3">Uncharacterized protein</fullName>
    </submittedName>
</protein>
<accession>A0ABY5SKV6</accession>
<feature type="transmembrane region" description="Helical" evidence="2">
    <location>
        <begin position="125"/>
        <end position="150"/>
    </location>
</feature>
<proteinExistence type="predicted"/>
<evidence type="ECO:0000256" key="1">
    <source>
        <dbReference type="SAM" id="MobiDB-lite"/>
    </source>
</evidence>
<sequence length="187" mass="19781">MGLGEDAYEGSPDLVDEGTDANFDFGESGKVFDEGFEPVEIDGDDAAFVQVALATRSEIERSSKGKRKLTPEVTAEILLINESVRKELYRLAILKSGSHRRDPYLTIEDVEWAHKRLVSGGGASLLSNATTAVGGLCSGIGAPMLLAAITAGSETPIEPAQIGWGAGFTVVGLIILALGFIVEAWRS</sequence>
<evidence type="ECO:0000313" key="4">
    <source>
        <dbReference type="Proteomes" id="UP001064879"/>
    </source>
</evidence>
<dbReference type="Proteomes" id="UP001064879">
    <property type="component" value="Chromosome"/>
</dbReference>
<feature type="transmembrane region" description="Helical" evidence="2">
    <location>
        <begin position="162"/>
        <end position="182"/>
    </location>
</feature>
<keyword evidence="2" id="KW-1133">Transmembrane helix</keyword>
<organism evidence="3 4">
    <name type="scientific">Brevibacterium spongiae</name>
    <dbReference type="NCBI Taxonomy" id="2909672"/>
    <lineage>
        <taxon>Bacteria</taxon>
        <taxon>Bacillati</taxon>
        <taxon>Actinomycetota</taxon>
        <taxon>Actinomycetes</taxon>
        <taxon>Micrococcales</taxon>
        <taxon>Brevibacteriaceae</taxon>
        <taxon>Brevibacterium</taxon>
    </lineage>
</organism>
<evidence type="ECO:0000313" key="3">
    <source>
        <dbReference type="EMBL" id="UVI34769.1"/>
    </source>
</evidence>
<keyword evidence="2" id="KW-0812">Transmembrane</keyword>
<evidence type="ECO:0000256" key="2">
    <source>
        <dbReference type="SAM" id="Phobius"/>
    </source>
</evidence>
<keyword evidence="2" id="KW-0472">Membrane</keyword>
<dbReference type="RefSeq" id="WP_265417446.1">
    <property type="nucleotide sequence ID" value="NZ_CP093443.1"/>
</dbReference>
<reference evidence="3" key="1">
    <citation type="submission" date="2022-03" db="EMBL/GenBank/DDBJ databases">
        <title>Brevibacterium spongiae sp. nov., isolated from marine sponge.</title>
        <authorList>
            <person name="Li Z."/>
            <person name="Zhang M."/>
        </authorList>
    </citation>
    <scope>NUCLEOTIDE SEQUENCE</scope>
    <source>
        <strain evidence="3">WHS-Z9</strain>
    </source>
</reference>
<keyword evidence="4" id="KW-1185">Reference proteome</keyword>
<name>A0ABY5SKV6_9MICO</name>
<gene>
    <name evidence="3" type="ORF">L1F31_11600</name>
</gene>